<organism evidence="2 3">
    <name type="scientific">Streptomyces caledonius</name>
    <dbReference type="NCBI Taxonomy" id="3134107"/>
    <lineage>
        <taxon>Bacteria</taxon>
        <taxon>Bacillati</taxon>
        <taxon>Actinomycetota</taxon>
        <taxon>Actinomycetes</taxon>
        <taxon>Kitasatosporales</taxon>
        <taxon>Streptomycetaceae</taxon>
        <taxon>Streptomyces</taxon>
    </lineage>
</organism>
<feature type="compositionally biased region" description="Basic and acidic residues" evidence="1">
    <location>
        <begin position="82"/>
        <end position="91"/>
    </location>
</feature>
<protein>
    <submittedName>
        <fullName evidence="2">Uncharacterized protein</fullName>
    </submittedName>
</protein>
<keyword evidence="3" id="KW-1185">Reference proteome</keyword>
<name>A0ABU8U2L6_9ACTN</name>
<reference evidence="2 3" key="1">
    <citation type="submission" date="2024-03" db="EMBL/GenBank/DDBJ databases">
        <title>Novel Streptomyces species of biotechnological and ecological value are a feature of Machair soil.</title>
        <authorList>
            <person name="Prole J.R."/>
            <person name="Goodfellow M."/>
            <person name="Allenby N."/>
            <person name="Ward A.C."/>
        </authorList>
    </citation>
    <scope>NUCLEOTIDE SEQUENCE [LARGE SCALE GENOMIC DNA]</scope>
    <source>
        <strain evidence="2 3">MS1.HAVA.3</strain>
    </source>
</reference>
<sequence>MTQGSSRTTPHLTLSNQEFSVLKHRAVRSSLLASAVAVTLLATAGQATTQAAETAAPAAFTGARTAAPAAAAHGPTGNPFDEVDRFADAKDNTPAPAPAPGGQALAGQVPARRRPTPRPPRTSRSAARRPRRPPPRRASPQASPAPSTGSRTSVRSSSPTSSPTRPSSPTAVCAASSGPGTPA</sequence>
<comment type="caution">
    <text evidence="2">The sequence shown here is derived from an EMBL/GenBank/DDBJ whole genome shotgun (WGS) entry which is preliminary data.</text>
</comment>
<evidence type="ECO:0000313" key="2">
    <source>
        <dbReference type="EMBL" id="MEJ8641915.1"/>
    </source>
</evidence>
<evidence type="ECO:0000313" key="3">
    <source>
        <dbReference type="Proteomes" id="UP001382904"/>
    </source>
</evidence>
<feature type="region of interest" description="Disordered" evidence="1">
    <location>
        <begin position="67"/>
        <end position="183"/>
    </location>
</feature>
<gene>
    <name evidence="2" type="ORF">WKI68_11455</name>
</gene>
<feature type="compositionally biased region" description="Low complexity" evidence="1">
    <location>
        <begin position="100"/>
        <end position="110"/>
    </location>
</feature>
<dbReference type="Proteomes" id="UP001382904">
    <property type="component" value="Unassembled WGS sequence"/>
</dbReference>
<dbReference type="EMBL" id="JBBKAM010000002">
    <property type="protein sequence ID" value="MEJ8641915.1"/>
    <property type="molecule type" value="Genomic_DNA"/>
</dbReference>
<feature type="compositionally biased region" description="Low complexity" evidence="1">
    <location>
        <begin position="138"/>
        <end position="170"/>
    </location>
</feature>
<evidence type="ECO:0000256" key="1">
    <source>
        <dbReference type="SAM" id="MobiDB-lite"/>
    </source>
</evidence>
<proteinExistence type="predicted"/>
<accession>A0ABU8U2L6</accession>
<feature type="compositionally biased region" description="Low complexity" evidence="1">
    <location>
        <begin position="67"/>
        <end position="76"/>
    </location>
</feature>
<feature type="compositionally biased region" description="Basic residues" evidence="1">
    <location>
        <begin position="126"/>
        <end position="135"/>
    </location>
</feature>